<dbReference type="AlphaFoldDB" id="A0A1G6IFR1"/>
<evidence type="ECO:0000313" key="1">
    <source>
        <dbReference type="EMBL" id="SDC05240.1"/>
    </source>
</evidence>
<organism evidence="1 2">
    <name type="scientific">Acinetobacter marinus</name>
    <dbReference type="NCBI Taxonomy" id="281375"/>
    <lineage>
        <taxon>Bacteria</taxon>
        <taxon>Pseudomonadati</taxon>
        <taxon>Pseudomonadota</taxon>
        <taxon>Gammaproteobacteria</taxon>
        <taxon>Moraxellales</taxon>
        <taxon>Moraxellaceae</taxon>
        <taxon>Acinetobacter</taxon>
    </lineage>
</organism>
<sequence length="279" mass="31636">MFVSQQFSQLIQLFYGGQHAEEGLESPFLKSHVGNAVTDISASLLQAKQDRQQQRSEGVYIIQSAIDDRSSNLAFLFAPLILANLNRATIYSTQITAPVSTILSPHYSLESALQLDIDKALDALNLHMHMMDADLDPSEFLITQIIQALMRADLRSLILIVDQDVDRNRLKDLADFFQINITVISSNDSPEIVPSAEISMHQLLFKRKDETHTQLTRLFSQRLAPVVSFVVGLTEAQSTLLIEDMFYAEHIFEKLSVYAEYVQTQIQYKENKPRRLFAS</sequence>
<proteinExistence type="predicted"/>
<name>A0A1G6IFR1_9GAMM</name>
<reference evidence="2" key="1">
    <citation type="submission" date="2016-09" db="EMBL/GenBank/DDBJ databases">
        <authorList>
            <person name="Varghese N."/>
            <person name="Submissions S."/>
        </authorList>
    </citation>
    <scope>NUCLEOTIDE SEQUENCE [LARGE SCALE GENOMIC DNA]</scope>
    <source>
        <strain evidence="2">ANC 3699</strain>
    </source>
</reference>
<dbReference type="Proteomes" id="UP000242317">
    <property type="component" value="Unassembled WGS sequence"/>
</dbReference>
<gene>
    <name evidence="1" type="ORF">SAMN05421749_10325</name>
</gene>
<accession>A0A1G6IFR1</accession>
<dbReference type="RefSeq" id="WP_092617526.1">
    <property type="nucleotide sequence ID" value="NZ_FMYK01000003.1"/>
</dbReference>
<dbReference type="EMBL" id="FMYK01000003">
    <property type="protein sequence ID" value="SDC05240.1"/>
    <property type="molecule type" value="Genomic_DNA"/>
</dbReference>
<protein>
    <submittedName>
        <fullName evidence="1">Uncharacterized protein</fullName>
    </submittedName>
</protein>
<keyword evidence="2" id="KW-1185">Reference proteome</keyword>
<dbReference type="OrthoDB" id="6710935at2"/>
<evidence type="ECO:0000313" key="2">
    <source>
        <dbReference type="Proteomes" id="UP000242317"/>
    </source>
</evidence>